<dbReference type="InterPro" id="IPR002716">
    <property type="entry name" value="PIN_dom"/>
</dbReference>
<sequence length="142" mass="15581">MSRPVVVVDTGPLVALADGDDADHERCVKWLRTCTARLVIPSPIVAEACYLLGSRCGAEVEAAFLEALVDNEPFEVVAPGPGDYLRMAELVRVTPISPWADQTRPSWHWPSGWERWRSRPWIAGTSRSCGRGVRAGARLTSP</sequence>
<keyword evidence="2" id="KW-0479">Metal-binding</keyword>
<dbReference type="Gene3D" id="3.40.50.1010">
    <property type="entry name" value="5'-nuclease"/>
    <property type="match status" value="1"/>
</dbReference>
<dbReference type="SUPFAM" id="SSF88723">
    <property type="entry name" value="PIN domain-like"/>
    <property type="match status" value="1"/>
</dbReference>
<protein>
    <submittedName>
        <fullName evidence="6">Type II toxin-antitoxin system VapC family toxin</fullName>
    </submittedName>
</protein>
<name>A0ABV6LX77_9ACTN</name>
<evidence type="ECO:0000313" key="7">
    <source>
        <dbReference type="Proteomes" id="UP001589867"/>
    </source>
</evidence>
<accession>A0ABV6LX77</accession>
<evidence type="ECO:0000259" key="5">
    <source>
        <dbReference type="Pfam" id="PF01850"/>
    </source>
</evidence>
<keyword evidence="3" id="KW-0378">Hydrolase</keyword>
<keyword evidence="4" id="KW-0460">Magnesium</keyword>
<evidence type="ECO:0000256" key="2">
    <source>
        <dbReference type="ARBA" id="ARBA00022723"/>
    </source>
</evidence>
<feature type="domain" description="PIN" evidence="5">
    <location>
        <begin position="6"/>
        <end position="92"/>
    </location>
</feature>
<dbReference type="RefSeq" id="WP_377246041.1">
    <property type="nucleotide sequence ID" value="NZ_JBHLUH010000005.1"/>
</dbReference>
<dbReference type="Pfam" id="PF01850">
    <property type="entry name" value="PIN"/>
    <property type="match status" value="1"/>
</dbReference>
<comment type="caution">
    <text evidence="6">The sequence shown here is derived from an EMBL/GenBank/DDBJ whole genome shotgun (WGS) entry which is preliminary data.</text>
</comment>
<evidence type="ECO:0000256" key="4">
    <source>
        <dbReference type="ARBA" id="ARBA00022842"/>
    </source>
</evidence>
<dbReference type="Proteomes" id="UP001589867">
    <property type="component" value="Unassembled WGS sequence"/>
</dbReference>
<evidence type="ECO:0000256" key="3">
    <source>
        <dbReference type="ARBA" id="ARBA00022801"/>
    </source>
</evidence>
<keyword evidence="1" id="KW-0540">Nuclease</keyword>
<keyword evidence="7" id="KW-1185">Reference proteome</keyword>
<organism evidence="6 7">
    <name type="scientific">Phytohabitans kaempferiae</name>
    <dbReference type="NCBI Taxonomy" id="1620943"/>
    <lineage>
        <taxon>Bacteria</taxon>
        <taxon>Bacillati</taxon>
        <taxon>Actinomycetota</taxon>
        <taxon>Actinomycetes</taxon>
        <taxon>Micromonosporales</taxon>
        <taxon>Micromonosporaceae</taxon>
    </lineage>
</organism>
<dbReference type="InterPro" id="IPR029060">
    <property type="entry name" value="PIN-like_dom_sf"/>
</dbReference>
<evidence type="ECO:0000313" key="6">
    <source>
        <dbReference type="EMBL" id="MFC0527005.1"/>
    </source>
</evidence>
<proteinExistence type="predicted"/>
<gene>
    <name evidence="6" type="ORF">ACFFIA_04970</name>
</gene>
<evidence type="ECO:0000256" key="1">
    <source>
        <dbReference type="ARBA" id="ARBA00022722"/>
    </source>
</evidence>
<dbReference type="EMBL" id="JBHLUH010000005">
    <property type="protein sequence ID" value="MFC0527005.1"/>
    <property type="molecule type" value="Genomic_DNA"/>
</dbReference>
<reference evidence="6 7" key="1">
    <citation type="submission" date="2024-09" db="EMBL/GenBank/DDBJ databases">
        <authorList>
            <person name="Sun Q."/>
            <person name="Mori K."/>
        </authorList>
    </citation>
    <scope>NUCLEOTIDE SEQUENCE [LARGE SCALE GENOMIC DNA]</scope>
    <source>
        <strain evidence="6 7">TBRC 3947</strain>
    </source>
</reference>